<dbReference type="InterPro" id="IPR032581">
    <property type="entry name" value="DUF4917"/>
</dbReference>
<evidence type="ECO:0000313" key="2">
    <source>
        <dbReference type="Proteomes" id="UP001163285"/>
    </source>
</evidence>
<dbReference type="EMBL" id="CP110176">
    <property type="protein sequence ID" value="WGC86015.1"/>
    <property type="molecule type" value="Genomic_DNA"/>
</dbReference>
<accession>A0AAF0GF39</accession>
<proteinExistence type="predicted"/>
<reference evidence="1" key="1">
    <citation type="submission" date="2023-04" db="EMBL/GenBank/DDBJ databases">
        <title>Whole Genome Sequence of Multi-drug resistant Aeromonas caviae as a gut pathogen in newborn.</title>
        <authorList>
            <person name="Jadhav S.V."/>
            <person name="Saroj S.D."/>
            <person name="Saha U.B."/>
            <person name="Sen S."/>
            <person name="Kher A."/>
        </authorList>
    </citation>
    <scope>NUCLEOTIDE SEQUENCE</scope>
    <source>
        <strain evidence="1">SVJ23</strain>
    </source>
</reference>
<protein>
    <submittedName>
        <fullName evidence="1">DUF4917 family protein</fullName>
    </submittedName>
</protein>
<dbReference type="Pfam" id="PF16263">
    <property type="entry name" value="DUF4917"/>
    <property type="match status" value="1"/>
</dbReference>
<organism evidence="1 2">
    <name type="scientific">Aeromonas caviae</name>
    <name type="common">Aeromonas punctata</name>
    <dbReference type="NCBI Taxonomy" id="648"/>
    <lineage>
        <taxon>Bacteria</taxon>
        <taxon>Pseudomonadati</taxon>
        <taxon>Pseudomonadota</taxon>
        <taxon>Gammaproteobacteria</taxon>
        <taxon>Aeromonadales</taxon>
        <taxon>Aeromonadaceae</taxon>
        <taxon>Aeromonas</taxon>
    </lineage>
</organism>
<dbReference type="Proteomes" id="UP001163285">
    <property type="component" value="Chromosome"/>
</dbReference>
<dbReference type="AlphaFoldDB" id="A0AAF0GF39"/>
<name>A0AAF0GF39_AERCA</name>
<dbReference type="RefSeq" id="WP_167292709.1">
    <property type="nucleotide sequence ID" value="NZ_AP019195.1"/>
</dbReference>
<gene>
    <name evidence="1" type="ORF">OJY61_22230</name>
</gene>
<sequence length="347" mass="39588">MADIKTWREIQADYSDTLIVGNGGSVAVDPCFRYTNLYQQGCEHGFIRPAAQEVFDQFAKNDRDFERVLYRLWQADYINQKFELAKIERDKVRNAYTDVRRALIDTVKDIHPDKAISDQQGLAHIGRFMAGFSTVFSLNYDLIVYWASLNARQANGWRFEDGFTIDKTRATDPKLIKQCFNASFPAELEPGVTRVFYPHGNLALYRTQGGEESKLMADNSDPLSLITQYWRDNDGQPLFVCEGSSESKIAVINSSRYLSHVYQHELPRPKDSMTIYGWSIGKQDRHILEQLALSPCRRAAVSVFAGNKTPKKIESERVHMEKMLNDAGIKEVVFFDATSAGCWNHAD</sequence>
<evidence type="ECO:0000313" key="1">
    <source>
        <dbReference type="EMBL" id="WGC86015.1"/>
    </source>
</evidence>